<evidence type="ECO:0000313" key="5">
    <source>
        <dbReference type="Proteomes" id="UP001499910"/>
    </source>
</evidence>
<keyword evidence="2" id="KW-0012">Acyltransferase</keyword>
<evidence type="ECO:0000256" key="1">
    <source>
        <dbReference type="ARBA" id="ARBA00022679"/>
    </source>
</evidence>
<evidence type="ECO:0000259" key="3">
    <source>
        <dbReference type="PROSITE" id="PS51186"/>
    </source>
</evidence>
<dbReference type="Pfam" id="PF00583">
    <property type="entry name" value="Acetyltransf_1"/>
    <property type="match status" value="1"/>
</dbReference>
<evidence type="ECO:0000256" key="2">
    <source>
        <dbReference type="ARBA" id="ARBA00023315"/>
    </source>
</evidence>
<comment type="caution">
    <text evidence="4">The sequence shown here is derived from an EMBL/GenBank/DDBJ whole genome shotgun (WGS) entry which is preliminary data.</text>
</comment>
<dbReference type="CDD" id="cd04301">
    <property type="entry name" value="NAT_SF"/>
    <property type="match status" value="1"/>
</dbReference>
<dbReference type="Gene3D" id="3.40.630.30">
    <property type="match status" value="1"/>
</dbReference>
<dbReference type="PANTHER" id="PTHR43877">
    <property type="entry name" value="AMINOALKYLPHOSPHONATE N-ACETYLTRANSFERASE-RELATED-RELATED"/>
    <property type="match status" value="1"/>
</dbReference>
<keyword evidence="5" id="KW-1185">Reference proteome</keyword>
<keyword evidence="1" id="KW-0808">Transferase</keyword>
<accession>A0ABP9LAU6</accession>
<name>A0ABP9LAU6_9RHOB</name>
<dbReference type="SUPFAM" id="SSF55729">
    <property type="entry name" value="Acyl-CoA N-acyltransferases (Nat)"/>
    <property type="match status" value="1"/>
</dbReference>
<dbReference type="RefSeq" id="WP_259553928.1">
    <property type="nucleotide sequence ID" value="NZ_BAABHW010000002.1"/>
</dbReference>
<dbReference type="InterPro" id="IPR050832">
    <property type="entry name" value="Bact_Acetyltransf"/>
</dbReference>
<sequence>MIHVRPAHDLDARDMAAILNAVIEIGGTTAMTHPIDAQYFIDRMNAEREVSSWLVAEKPDGEIVGFQWVTRGGEYLPPEAAEIATFAKPGQQGLGIGSKLMEATKAAAKRLGYTWINANIRADNESGLTYYQSRGFEDYGRIEGVRMANGQVVDKVLKRYDLT</sequence>
<dbReference type="Proteomes" id="UP001499910">
    <property type="component" value="Unassembled WGS sequence"/>
</dbReference>
<proteinExistence type="predicted"/>
<protein>
    <recommendedName>
        <fullName evidence="3">N-acetyltransferase domain-containing protein</fullName>
    </recommendedName>
</protein>
<dbReference type="InterPro" id="IPR000182">
    <property type="entry name" value="GNAT_dom"/>
</dbReference>
<evidence type="ECO:0000313" key="4">
    <source>
        <dbReference type="EMBL" id="GAA5074701.1"/>
    </source>
</evidence>
<dbReference type="EMBL" id="BAABHW010000002">
    <property type="protein sequence ID" value="GAA5074701.1"/>
    <property type="molecule type" value="Genomic_DNA"/>
</dbReference>
<reference evidence="5" key="1">
    <citation type="journal article" date="2019" name="Int. J. Syst. Evol. Microbiol.">
        <title>The Global Catalogue of Microorganisms (GCM) 10K type strain sequencing project: providing services to taxonomists for standard genome sequencing and annotation.</title>
        <authorList>
            <consortium name="The Broad Institute Genomics Platform"/>
            <consortium name="The Broad Institute Genome Sequencing Center for Infectious Disease"/>
            <person name="Wu L."/>
            <person name="Ma J."/>
        </authorList>
    </citation>
    <scope>NUCLEOTIDE SEQUENCE [LARGE SCALE GENOMIC DNA]</scope>
    <source>
        <strain evidence="5">JCM 18015</strain>
    </source>
</reference>
<dbReference type="InterPro" id="IPR016181">
    <property type="entry name" value="Acyl_CoA_acyltransferase"/>
</dbReference>
<dbReference type="PROSITE" id="PS51186">
    <property type="entry name" value="GNAT"/>
    <property type="match status" value="1"/>
</dbReference>
<organism evidence="4 5">
    <name type="scientific">[Roseibacterium] beibuensis</name>
    <dbReference type="NCBI Taxonomy" id="1193142"/>
    <lineage>
        <taxon>Bacteria</taxon>
        <taxon>Pseudomonadati</taxon>
        <taxon>Pseudomonadota</taxon>
        <taxon>Alphaproteobacteria</taxon>
        <taxon>Rhodobacterales</taxon>
        <taxon>Roseobacteraceae</taxon>
        <taxon>Roseicyclus</taxon>
    </lineage>
</organism>
<feature type="domain" description="N-acetyltransferase" evidence="3">
    <location>
        <begin position="2"/>
        <end position="163"/>
    </location>
</feature>
<gene>
    <name evidence="4" type="ORF">GCM10023209_22060</name>
</gene>